<dbReference type="SUPFAM" id="SSF110857">
    <property type="entry name" value="Gamma-glutamyl cyclotransferase-like"/>
    <property type="match status" value="1"/>
</dbReference>
<accession>A0A3R9PJY3</accession>
<proteinExistence type="predicted"/>
<reference evidence="2 3" key="1">
    <citation type="submission" date="2018-10" db="EMBL/GenBank/DDBJ databases">
        <title>Draft genome sequence of Bacillus salarius IM0101, isolated from a hypersaline soil in Inner Mongolia, China.</title>
        <authorList>
            <person name="Yamprayoonswat W."/>
            <person name="Boonvisut S."/>
            <person name="Jumpathong W."/>
            <person name="Sittihan S."/>
            <person name="Ruangsuj P."/>
            <person name="Wanthongcharoen S."/>
            <person name="Thongpramul N."/>
            <person name="Pimmason S."/>
            <person name="Yu B."/>
            <person name="Yasawong M."/>
        </authorList>
    </citation>
    <scope>NUCLEOTIDE SEQUENCE [LARGE SCALE GENOMIC DNA]</scope>
    <source>
        <strain evidence="2 3">IM0101</strain>
    </source>
</reference>
<dbReference type="EMBL" id="RBVX01000015">
    <property type="protein sequence ID" value="RSL32418.1"/>
    <property type="molecule type" value="Genomic_DNA"/>
</dbReference>
<dbReference type="GO" id="GO:0016740">
    <property type="term" value="F:transferase activity"/>
    <property type="evidence" value="ECO:0007669"/>
    <property type="project" value="UniProtKB-KW"/>
</dbReference>
<comment type="caution">
    <text evidence="2">The sequence shown here is derived from an EMBL/GenBank/DDBJ whole genome shotgun (WGS) entry which is preliminary data.</text>
</comment>
<dbReference type="RefSeq" id="WP_125556890.1">
    <property type="nucleotide sequence ID" value="NZ_RBVX01000015.1"/>
</dbReference>
<dbReference type="Proteomes" id="UP000275076">
    <property type="component" value="Unassembled WGS sequence"/>
</dbReference>
<evidence type="ECO:0000259" key="1">
    <source>
        <dbReference type="Pfam" id="PF06094"/>
    </source>
</evidence>
<dbReference type="OrthoDB" id="8538589at2"/>
<keyword evidence="2" id="KW-0808">Transferase</keyword>
<dbReference type="InterPro" id="IPR013024">
    <property type="entry name" value="GGCT-like"/>
</dbReference>
<evidence type="ECO:0000313" key="3">
    <source>
        <dbReference type="Proteomes" id="UP000275076"/>
    </source>
</evidence>
<dbReference type="Gene3D" id="3.10.490.10">
    <property type="entry name" value="Gamma-glutamyl cyclotransferase-like"/>
    <property type="match status" value="1"/>
</dbReference>
<sequence>MNEKLPVFVYGTLRKGLHNYENILEGQTTNEIAATTVGSLYAVSHESFPCLVKEGKTVIQGEIMCIKEDRYEEILKKLDALEGYDERNVQESDYVREITTVVDDKGHHVEAYTYYWNQPQGLGQFITSGCWQTYLKEKRKMKC</sequence>
<gene>
    <name evidence="2" type="ORF">D7Z54_16130</name>
</gene>
<dbReference type="InterPro" id="IPR036568">
    <property type="entry name" value="GGCT-like_sf"/>
</dbReference>
<name>A0A3R9PJY3_9BACI</name>
<dbReference type="CDD" id="cd06661">
    <property type="entry name" value="GGCT_like"/>
    <property type="match status" value="1"/>
</dbReference>
<dbReference type="InterPro" id="IPR009288">
    <property type="entry name" value="AIG2-like_dom"/>
</dbReference>
<protein>
    <submittedName>
        <fullName evidence="2">Gamma-glutamylcyclotransferase</fullName>
    </submittedName>
</protein>
<organism evidence="2 3">
    <name type="scientific">Salibacterium salarium</name>
    <dbReference type="NCBI Taxonomy" id="284579"/>
    <lineage>
        <taxon>Bacteria</taxon>
        <taxon>Bacillati</taxon>
        <taxon>Bacillota</taxon>
        <taxon>Bacilli</taxon>
        <taxon>Bacillales</taxon>
        <taxon>Bacillaceae</taxon>
    </lineage>
</organism>
<feature type="domain" description="Gamma-glutamylcyclotransferase AIG2-like" evidence="1">
    <location>
        <begin position="7"/>
        <end position="132"/>
    </location>
</feature>
<dbReference type="AlphaFoldDB" id="A0A3R9PJY3"/>
<dbReference type="Pfam" id="PF06094">
    <property type="entry name" value="GGACT"/>
    <property type="match status" value="1"/>
</dbReference>
<evidence type="ECO:0000313" key="2">
    <source>
        <dbReference type="EMBL" id="RSL32418.1"/>
    </source>
</evidence>
<keyword evidence="3" id="KW-1185">Reference proteome</keyword>